<comment type="caution">
    <text evidence="2">The sequence shown here is derived from an EMBL/GenBank/DDBJ whole genome shotgun (WGS) entry which is preliminary data.</text>
</comment>
<accession>A0A938WSR1</accession>
<organism evidence="2 3">
    <name type="scientific">Marseilla massiliensis</name>
    <dbReference type="NCBI Taxonomy" id="1841864"/>
    <lineage>
        <taxon>Bacteria</taxon>
        <taxon>Pseudomonadati</taxon>
        <taxon>Bacteroidota</taxon>
        <taxon>Bacteroidia</taxon>
        <taxon>Bacteroidales</taxon>
        <taxon>Prevotellaceae</taxon>
        <taxon>Marseilla</taxon>
    </lineage>
</organism>
<feature type="compositionally biased region" description="Polar residues" evidence="1">
    <location>
        <begin position="324"/>
        <end position="333"/>
    </location>
</feature>
<dbReference type="AlphaFoldDB" id="A0A938WSR1"/>
<name>A0A938WSR1_9BACT</name>
<evidence type="ECO:0000313" key="2">
    <source>
        <dbReference type="EMBL" id="MBM6673372.1"/>
    </source>
</evidence>
<keyword evidence="3" id="KW-1185">Reference proteome</keyword>
<evidence type="ECO:0000256" key="1">
    <source>
        <dbReference type="SAM" id="MobiDB-lite"/>
    </source>
</evidence>
<dbReference type="EMBL" id="JACJJG010000020">
    <property type="protein sequence ID" value="MBM6673372.1"/>
    <property type="molecule type" value="Genomic_DNA"/>
</dbReference>
<evidence type="ECO:0000313" key="3">
    <source>
        <dbReference type="Proteomes" id="UP000706891"/>
    </source>
</evidence>
<sequence length="492" mass="57983">MKAFCYNNLKNALKKPLRKEEEILISFLVNWLRARWKTDFSIHFEVAYNRGWLPTYNRIKNNIHSKTYLFFLSTYREAENIVLSNKLYNPAKKKEEQIIGPNFVLNESFTEDEYKNVLYAFYCLYFYNTDILRKCKISKIFNWMKIIKAFVKNDGLYKQYENFFYENNIKMNAKITRMNFYEKTYDYKDSATINMINNFFSWANVVQKYSYWKSYSETDPDFLRRSLFYSLCIRVPQKGTKLEQMRNGLIIRLLYYWYYGVVEEHYVDIIFDILHGKYGEGDKHLIGRLFAEKSVSDKTALNYFRKKYTRYCKDRNIGQDKQVSILKPSNNNDDTQDESQSEPTAYSAIPLQLSKIPDGFTINQLEYLAKLLYDGNGKISLLATIDSKNALPYFLGAPTIPKPPSNYKISWNKDMKSLKYFITRLYDTNTMHGVWKITREAFLIFSKGQLREINSAQSLSNLSSTGSKGYLNIDSKIKDFIDASIASAKSLK</sequence>
<feature type="region of interest" description="Disordered" evidence="1">
    <location>
        <begin position="324"/>
        <end position="344"/>
    </location>
</feature>
<reference evidence="2" key="1">
    <citation type="submission" date="2020-08" db="EMBL/GenBank/DDBJ databases">
        <authorList>
            <person name="Cejkova D."/>
            <person name="Kubasova T."/>
            <person name="Jahodarova E."/>
            <person name="Rychlik I."/>
        </authorList>
    </citation>
    <scope>NUCLEOTIDE SEQUENCE</scope>
    <source>
        <strain evidence="2">An824</strain>
    </source>
</reference>
<protein>
    <submittedName>
        <fullName evidence="2">Uncharacterized protein</fullName>
    </submittedName>
</protein>
<dbReference type="Proteomes" id="UP000706891">
    <property type="component" value="Unassembled WGS sequence"/>
</dbReference>
<dbReference type="RefSeq" id="WP_205104056.1">
    <property type="nucleotide sequence ID" value="NZ_JACJJG010000020.1"/>
</dbReference>
<gene>
    <name evidence="2" type="ORF">H6A34_05735</name>
</gene>
<proteinExistence type="predicted"/>
<reference evidence="2" key="2">
    <citation type="journal article" date="2021" name="Sci. Rep.">
        <title>The distribution of antibiotic resistance genes in chicken gut microbiota commensals.</title>
        <authorList>
            <person name="Juricova H."/>
            <person name="Matiasovicova J."/>
            <person name="Kubasova T."/>
            <person name="Cejkova D."/>
            <person name="Rychlik I."/>
        </authorList>
    </citation>
    <scope>NUCLEOTIDE SEQUENCE</scope>
    <source>
        <strain evidence="2">An824</strain>
    </source>
</reference>